<sequence length="103" mass="11691">MSVSISDWQHVSSGRVVGHKEIPSGPHDATGLHSCCQHYHPQCLSVKPAQFYLSKFNSQTWKHAQSSSQMETYAAAETWNHSKSLETQIIKVRFKVNHFYDAC</sequence>
<organism evidence="1 2">
    <name type="scientific">Sphaerodactylus townsendi</name>
    <dbReference type="NCBI Taxonomy" id="933632"/>
    <lineage>
        <taxon>Eukaryota</taxon>
        <taxon>Metazoa</taxon>
        <taxon>Chordata</taxon>
        <taxon>Craniata</taxon>
        <taxon>Vertebrata</taxon>
        <taxon>Euteleostomi</taxon>
        <taxon>Lepidosauria</taxon>
        <taxon>Squamata</taxon>
        <taxon>Bifurcata</taxon>
        <taxon>Gekkota</taxon>
        <taxon>Sphaerodactylidae</taxon>
        <taxon>Sphaerodactylus</taxon>
    </lineage>
</organism>
<comment type="caution">
    <text evidence="1">The sequence shown here is derived from an EMBL/GenBank/DDBJ whole genome shotgun (WGS) entry which is preliminary data.</text>
</comment>
<evidence type="ECO:0000313" key="2">
    <source>
        <dbReference type="Proteomes" id="UP000827872"/>
    </source>
</evidence>
<reference evidence="1" key="1">
    <citation type="submission" date="2021-08" db="EMBL/GenBank/DDBJ databases">
        <title>The first chromosome-level gecko genome reveals the dynamic sex chromosomes of Neotropical dwarf geckos (Sphaerodactylidae: Sphaerodactylus).</title>
        <authorList>
            <person name="Pinto B.J."/>
            <person name="Keating S.E."/>
            <person name="Gamble T."/>
        </authorList>
    </citation>
    <scope>NUCLEOTIDE SEQUENCE</scope>
    <source>
        <strain evidence="1">TG3544</strain>
    </source>
</reference>
<dbReference type="Proteomes" id="UP000827872">
    <property type="component" value="Linkage Group LG05"/>
</dbReference>
<proteinExistence type="predicted"/>
<dbReference type="EMBL" id="CM037618">
    <property type="protein sequence ID" value="KAH7999932.1"/>
    <property type="molecule type" value="Genomic_DNA"/>
</dbReference>
<name>A0ACB8F4B8_9SAUR</name>
<gene>
    <name evidence="1" type="ORF">K3G42_020572</name>
</gene>
<evidence type="ECO:0000313" key="1">
    <source>
        <dbReference type="EMBL" id="KAH7999932.1"/>
    </source>
</evidence>
<accession>A0ACB8F4B8</accession>
<keyword evidence="2" id="KW-1185">Reference proteome</keyword>
<protein>
    <submittedName>
        <fullName evidence="1">Uncharacterized protein</fullName>
    </submittedName>
</protein>